<dbReference type="PANTHER" id="PTHR22878">
    <property type="entry name" value="DYNEIN HEAVY CHAIN 6, AXONEMAL-LIKE-RELATED"/>
    <property type="match status" value="1"/>
</dbReference>
<proteinExistence type="inferred from homology"/>
<evidence type="ECO:0000256" key="1">
    <source>
        <dbReference type="ARBA" id="ARBA00008887"/>
    </source>
</evidence>
<dbReference type="Gene3D" id="3.40.50.300">
    <property type="entry name" value="P-loop containing nucleotide triphosphate hydrolases"/>
    <property type="match status" value="1"/>
</dbReference>
<evidence type="ECO:0000313" key="4">
    <source>
        <dbReference type="Proteomes" id="UP000822476"/>
    </source>
</evidence>
<dbReference type="GO" id="GO:0030286">
    <property type="term" value="C:dynein complex"/>
    <property type="evidence" value="ECO:0007669"/>
    <property type="project" value="InterPro"/>
</dbReference>
<feature type="domain" description="Dynein heavy chain AAA module D4" evidence="2">
    <location>
        <begin position="1"/>
        <end position="156"/>
    </location>
</feature>
<evidence type="ECO:0000313" key="3">
    <source>
        <dbReference type="EMBL" id="KAF7257162.1"/>
    </source>
</evidence>
<dbReference type="InterPro" id="IPR024317">
    <property type="entry name" value="Dynein_heavy_chain_D4_dom"/>
</dbReference>
<comment type="caution">
    <text evidence="3">The sequence shown here is derived from an EMBL/GenBank/DDBJ whole genome shotgun (WGS) entry which is preliminary data.</text>
</comment>
<dbReference type="GO" id="GO:0007018">
    <property type="term" value="P:microtubule-based movement"/>
    <property type="evidence" value="ECO:0007669"/>
    <property type="project" value="InterPro"/>
</dbReference>
<name>A0A8S9YQZ4_9TREM</name>
<dbReference type="Proteomes" id="UP000822476">
    <property type="component" value="Unassembled WGS sequence"/>
</dbReference>
<accession>A0A8S9YQZ4</accession>
<dbReference type="AlphaFoldDB" id="A0A8S9YQZ4"/>
<sequence>MLTAGMVPALFADDERESIINDLRDQAVGAGYSTARESVWQYFVRKVAGNLHMVLCMSPVGDTLRTRCRNFPGVVNNTTIDWFFPWPEQALYAVVRVFISPKYTLVPEEQREAVIDHIVATHMSVQEYTTEFGQKFRRTVFVTPKHYLDYINTYKQ</sequence>
<organism evidence="3 4">
    <name type="scientific">Paragonimus skrjabini miyazakii</name>
    <dbReference type="NCBI Taxonomy" id="59628"/>
    <lineage>
        <taxon>Eukaryota</taxon>
        <taxon>Metazoa</taxon>
        <taxon>Spiralia</taxon>
        <taxon>Lophotrochozoa</taxon>
        <taxon>Platyhelminthes</taxon>
        <taxon>Trematoda</taxon>
        <taxon>Digenea</taxon>
        <taxon>Plagiorchiida</taxon>
        <taxon>Troglotremata</taxon>
        <taxon>Troglotrematidae</taxon>
        <taxon>Paragonimus</taxon>
    </lineage>
</organism>
<dbReference type="OrthoDB" id="10266008at2759"/>
<comment type="similarity">
    <text evidence="1">Belongs to the dynein heavy chain family.</text>
</comment>
<dbReference type="GO" id="GO:0045505">
    <property type="term" value="F:dynein intermediate chain binding"/>
    <property type="evidence" value="ECO:0007669"/>
    <property type="project" value="InterPro"/>
</dbReference>
<evidence type="ECO:0000259" key="2">
    <source>
        <dbReference type="Pfam" id="PF12780"/>
    </source>
</evidence>
<gene>
    <name evidence="3" type="ORF">EG68_06016</name>
</gene>
<dbReference type="EMBL" id="JTDE01002586">
    <property type="protein sequence ID" value="KAF7257162.1"/>
    <property type="molecule type" value="Genomic_DNA"/>
</dbReference>
<dbReference type="Gene3D" id="1.20.920.20">
    <property type="match status" value="1"/>
</dbReference>
<dbReference type="PANTHER" id="PTHR22878:SF63">
    <property type="entry name" value="DYNEIN AXONEMAL HEAVY CHAIN 10"/>
    <property type="match status" value="1"/>
</dbReference>
<dbReference type="InterPro" id="IPR027417">
    <property type="entry name" value="P-loop_NTPase"/>
</dbReference>
<dbReference type="GO" id="GO:0051959">
    <property type="term" value="F:dynein light intermediate chain binding"/>
    <property type="evidence" value="ECO:0007669"/>
    <property type="project" value="InterPro"/>
</dbReference>
<dbReference type="InterPro" id="IPR026983">
    <property type="entry name" value="DHC"/>
</dbReference>
<protein>
    <recommendedName>
        <fullName evidence="2">Dynein heavy chain AAA module D4 domain-containing protein</fullName>
    </recommendedName>
</protein>
<reference evidence="3" key="1">
    <citation type="submission" date="2019-07" db="EMBL/GenBank/DDBJ databases">
        <title>Annotation for the trematode Paragonimus miyazaki's.</title>
        <authorList>
            <person name="Choi Y.-J."/>
        </authorList>
    </citation>
    <scope>NUCLEOTIDE SEQUENCE</scope>
    <source>
        <strain evidence="3">Japan</strain>
    </source>
</reference>
<keyword evidence="4" id="KW-1185">Reference proteome</keyword>
<dbReference type="Pfam" id="PF12780">
    <property type="entry name" value="AAA_8"/>
    <property type="match status" value="1"/>
</dbReference>